<dbReference type="AlphaFoldDB" id="A0A3S5BUP1"/>
<protein>
    <submittedName>
        <fullName evidence="1">Uncharacterized protein</fullName>
    </submittedName>
</protein>
<dbReference type="Proteomes" id="UP000784294">
    <property type="component" value="Unassembled WGS sequence"/>
</dbReference>
<evidence type="ECO:0000313" key="2">
    <source>
        <dbReference type="Proteomes" id="UP000784294"/>
    </source>
</evidence>
<organism evidence="1 2">
    <name type="scientific">Protopolystoma xenopodis</name>
    <dbReference type="NCBI Taxonomy" id="117903"/>
    <lineage>
        <taxon>Eukaryota</taxon>
        <taxon>Metazoa</taxon>
        <taxon>Spiralia</taxon>
        <taxon>Lophotrochozoa</taxon>
        <taxon>Platyhelminthes</taxon>
        <taxon>Monogenea</taxon>
        <taxon>Polyopisthocotylea</taxon>
        <taxon>Polystomatidea</taxon>
        <taxon>Polystomatidae</taxon>
        <taxon>Protopolystoma</taxon>
    </lineage>
</organism>
<reference evidence="1" key="1">
    <citation type="submission" date="2018-11" db="EMBL/GenBank/DDBJ databases">
        <authorList>
            <consortium name="Pathogen Informatics"/>
        </authorList>
    </citation>
    <scope>NUCLEOTIDE SEQUENCE</scope>
</reference>
<evidence type="ECO:0000313" key="1">
    <source>
        <dbReference type="EMBL" id="VEL40823.1"/>
    </source>
</evidence>
<dbReference type="EMBL" id="CAAALY010266618">
    <property type="protein sequence ID" value="VEL40823.1"/>
    <property type="molecule type" value="Genomic_DNA"/>
</dbReference>
<sequence length="80" mass="9168">MRQSVSTSSLKWWKLVCRQLVDDTVKRQLEKDFVHAHLSLDATSNRLPGESSLAMASQCHWKADHVELKVLCLLASDWTM</sequence>
<accession>A0A3S5BUP1</accession>
<proteinExistence type="predicted"/>
<comment type="caution">
    <text evidence="1">The sequence shown here is derived from an EMBL/GenBank/DDBJ whole genome shotgun (WGS) entry which is preliminary data.</text>
</comment>
<gene>
    <name evidence="1" type="ORF">PXEA_LOCUS34263</name>
</gene>
<name>A0A3S5BUP1_9PLAT</name>
<keyword evidence="2" id="KW-1185">Reference proteome</keyword>